<feature type="transmembrane region" description="Helical" evidence="5">
    <location>
        <begin position="218"/>
        <end position="233"/>
    </location>
</feature>
<dbReference type="HAMAP" id="MF_00902">
    <property type="entry name" value="TatC"/>
    <property type="match status" value="1"/>
</dbReference>
<evidence type="ECO:0000256" key="3">
    <source>
        <dbReference type="ARBA" id="ARBA00022989"/>
    </source>
</evidence>
<evidence type="ECO:0000256" key="1">
    <source>
        <dbReference type="ARBA" id="ARBA00004141"/>
    </source>
</evidence>
<keyword evidence="7" id="KW-1185">Reference proteome</keyword>
<evidence type="ECO:0000256" key="2">
    <source>
        <dbReference type="ARBA" id="ARBA00022692"/>
    </source>
</evidence>
<dbReference type="NCBIfam" id="TIGR00945">
    <property type="entry name" value="tatC"/>
    <property type="match status" value="1"/>
</dbReference>
<protein>
    <recommendedName>
        <fullName evidence="5">Sec-independent protein translocase protein TatC</fullName>
    </recommendedName>
</protein>
<dbReference type="InterPro" id="IPR002033">
    <property type="entry name" value="TatC"/>
</dbReference>
<dbReference type="GO" id="GO:0009977">
    <property type="term" value="F:proton motive force dependent protein transmembrane transporter activity"/>
    <property type="evidence" value="ECO:0007669"/>
    <property type="project" value="TreeGrafter"/>
</dbReference>
<reference evidence="6 7" key="1">
    <citation type="submission" date="2016-06" db="EMBL/GenBank/DDBJ databases">
        <title>Draft Genome Sequence of Tenacibaculum soleae UCD-KL19.</title>
        <authorList>
            <person name="Eisen J.A."/>
            <person name="Coil D.A."/>
            <person name="Lujan K.M."/>
        </authorList>
    </citation>
    <scope>NUCLEOTIDE SEQUENCE [LARGE SCALE GENOMIC DNA]</scope>
    <source>
        <strain evidence="6 7">UCD-KL19</strain>
    </source>
</reference>
<dbReference type="PANTHER" id="PTHR30371:SF0">
    <property type="entry name" value="SEC-INDEPENDENT PROTEIN TRANSLOCASE PROTEIN TATC, CHLOROPLASTIC-RELATED"/>
    <property type="match status" value="1"/>
</dbReference>
<comment type="subcellular location">
    <subcellularLocation>
        <location evidence="5">Cell membrane</location>
        <topology evidence="5">Multi-pass membrane protein</topology>
    </subcellularLocation>
    <subcellularLocation>
        <location evidence="1">Membrane</location>
        <topology evidence="1">Multi-pass membrane protein</topology>
    </subcellularLocation>
</comment>
<dbReference type="Proteomes" id="UP000093186">
    <property type="component" value="Unassembled WGS sequence"/>
</dbReference>
<feature type="transmembrane region" description="Helical" evidence="5">
    <location>
        <begin position="239"/>
        <end position="260"/>
    </location>
</feature>
<feature type="transmembrane region" description="Helical" evidence="5">
    <location>
        <begin position="180"/>
        <end position="206"/>
    </location>
</feature>
<evidence type="ECO:0000256" key="4">
    <source>
        <dbReference type="ARBA" id="ARBA00023136"/>
    </source>
</evidence>
<organism evidence="6 7">
    <name type="scientific">Tenacibaculum soleae</name>
    <dbReference type="NCBI Taxonomy" id="447689"/>
    <lineage>
        <taxon>Bacteria</taxon>
        <taxon>Pseudomonadati</taxon>
        <taxon>Bacteroidota</taxon>
        <taxon>Flavobacteriia</taxon>
        <taxon>Flavobacteriales</taxon>
        <taxon>Flavobacteriaceae</taxon>
        <taxon>Tenacibaculum</taxon>
    </lineage>
</organism>
<dbReference type="OrthoDB" id="9777044at2"/>
<keyword evidence="5" id="KW-0813">Transport</keyword>
<comment type="caution">
    <text evidence="6">The sequence shown here is derived from an EMBL/GenBank/DDBJ whole genome shotgun (WGS) entry which is preliminary data.</text>
</comment>
<dbReference type="GO" id="GO:0065002">
    <property type="term" value="P:intracellular protein transmembrane transport"/>
    <property type="evidence" value="ECO:0007669"/>
    <property type="project" value="TreeGrafter"/>
</dbReference>
<keyword evidence="5" id="KW-0811">Translocation</keyword>
<dbReference type="GO" id="GO:0033281">
    <property type="term" value="C:TAT protein transport complex"/>
    <property type="evidence" value="ECO:0007669"/>
    <property type="project" value="UniProtKB-UniRule"/>
</dbReference>
<evidence type="ECO:0000313" key="7">
    <source>
        <dbReference type="Proteomes" id="UP000093186"/>
    </source>
</evidence>
<keyword evidence="5" id="KW-0653">Protein transport</keyword>
<keyword evidence="2 5" id="KW-0812">Transmembrane</keyword>
<dbReference type="PANTHER" id="PTHR30371">
    <property type="entry name" value="SEC-INDEPENDENT PROTEIN TRANSLOCASE PROTEIN TATC"/>
    <property type="match status" value="1"/>
</dbReference>
<feature type="transmembrane region" description="Helical" evidence="5">
    <location>
        <begin position="92"/>
        <end position="111"/>
    </location>
</feature>
<comment type="function">
    <text evidence="5">Part of the twin-arginine translocation (Tat) system that transports large folded proteins containing a characteristic twin-arginine motif in their signal peptide across membranes.</text>
</comment>
<keyword evidence="3 5" id="KW-1133">Transmembrane helix</keyword>
<dbReference type="GO" id="GO:0043953">
    <property type="term" value="P:protein transport by the Tat complex"/>
    <property type="evidence" value="ECO:0007669"/>
    <property type="project" value="UniProtKB-UniRule"/>
</dbReference>
<dbReference type="AlphaFoldDB" id="A0A1B9XXM4"/>
<accession>A0A1B9XXM4</accession>
<comment type="similarity">
    <text evidence="5">Belongs to the TatC family.</text>
</comment>
<keyword evidence="5" id="KW-1003">Cell membrane</keyword>
<dbReference type="EMBL" id="MAKX01000024">
    <property type="protein sequence ID" value="OCK42310.1"/>
    <property type="molecule type" value="Genomic_DNA"/>
</dbReference>
<evidence type="ECO:0000256" key="5">
    <source>
        <dbReference type="HAMAP-Rule" id="MF_00902"/>
    </source>
</evidence>
<dbReference type="RefSeq" id="WP_068705825.1">
    <property type="nucleotide sequence ID" value="NZ_JAUOSG010000003.1"/>
</dbReference>
<gene>
    <name evidence="5" type="primary">tatC</name>
    <name evidence="6" type="ORF">BA195_11855</name>
</gene>
<sequence>MAEKEMSFLDHLEELRWHLVRSFAAIFIVAILIFANINFVFNEILLAHLKPDFATYQFFCKVFTAIGIDSSFCNINFKQTLQALNPTQQLMTGIWSSLILGFVVAFPYILWEFWRFLAPGLHDSERKKSKGFIFTSSSLFFLGILFSYYIILPMSVYFFYNFEISDAIENNFKLEAYISLITNTLIGVAVFFELPVIIFFLTKIGLITPEFLRKYRKHALVIVLVLSAIITPPDVASQVIVSVPIMILYEISIYVSQYVLKKQNKKNVSKSPRV</sequence>
<name>A0A1B9XXM4_9FLAO</name>
<feature type="transmembrane region" description="Helical" evidence="5">
    <location>
        <begin position="20"/>
        <end position="41"/>
    </location>
</feature>
<dbReference type="Pfam" id="PF00902">
    <property type="entry name" value="TatC"/>
    <property type="match status" value="1"/>
</dbReference>
<evidence type="ECO:0000313" key="6">
    <source>
        <dbReference type="EMBL" id="OCK42310.1"/>
    </source>
</evidence>
<proteinExistence type="inferred from homology"/>
<dbReference type="STRING" id="447689.BA195_11855"/>
<feature type="transmembrane region" description="Helical" evidence="5">
    <location>
        <begin position="132"/>
        <end position="160"/>
    </location>
</feature>
<comment type="subunit">
    <text evidence="5">Forms a complex with TatA.</text>
</comment>
<keyword evidence="4 5" id="KW-0472">Membrane</keyword>
<dbReference type="PRINTS" id="PR01840">
    <property type="entry name" value="TATCFAMILY"/>
</dbReference>